<name>A0A9W8Y5V7_9PLEO</name>
<organism evidence="3 4">
    <name type="scientific">Neocucurbitaria cava</name>
    <dbReference type="NCBI Taxonomy" id="798079"/>
    <lineage>
        <taxon>Eukaryota</taxon>
        <taxon>Fungi</taxon>
        <taxon>Dikarya</taxon>
        <taxon>Ascomycota</taxon>
        <taxon>Pezizomycotina</taxon>
        <taxon>Dothideomycetes</taxon>
        <taxon>Pleosporomycetidae</taxon>
        <taxon>Pleosporales</taxon>
        <taxon>Pleosporineae</taxon>
        <taxon>Cucurbitariaceae</taxon>
        <taxon>Neocucurbitaria</taxon>
    </lineage>
</organism>
<keyword evidence="2" id="KW-0472">Membrane</keyword>
<proteinExistence type="predicted"/>
<keyword evidence="4" id="KW-1185">Reference proteome</keyword>
<dbReference type="Proteomes" id="UP001140560">
    <property type="component" value="Unassembled WGS sequence"/>
</dbReference>
<feature type="compositionally biased region" description="Low complexity" evidence="1">
    <location>
        <begin position="187"/>
        <end position="209"/>
    </location>
</feature>
<feature type="region of interest" description="Disordered" evidence="1">
    <location>
        <begin position="164"/>
        <end position="209"/>
    </location>
</feature>
<feature type="region of interest" description="Disordered" evidence="1">
    <location>
        <begin position="87"/>
        <end position="112"/>
    </location>
</feature>
<keyword evidence="2" id="KW-1133">Transmembrane helix</keyword>
<reference evidence="3" key="1">
    <citation type="submission" date="2022-10" db="EMBL/GenBank/DDBJ databases">
        <title>Tapping the CABI collections for fungal endophytes: first genome assemblies for Collariella, Neodidymelliopsis, Ascochyta clinopodiicola, Didymella pomorum, Didymosphaeria variabile, Neocosmospora piperis and Neocucurbitaria cava.</title>
        <authorList>
            <person name="Hill R."/>
        </authorList>
    </citation>
    <scope>NUCLEOTIDE SEQUENCE</scope>
    <source>
        <strain evidence="3">IMI 356814</strain>
    </source>
</reference>
<feature type="transmembrane region" description="Helical" evidence="2">
    <location>
        <begin position="139"/>
        <end position="161"/>
    </location>
</feature>
<sequence length="410" mass="43719">MDFLRSKRSSTHQPIGDERPAKRISTPAGQRLSVILDSTRSKSPSATSKINVTTTSTYCNDPTHLHIGPVQHGSKGARKSGMVAALTGGRLGDTPRESSEDQTPNGSNLSVSVWSDKDAEKFGRIRQRRGIAGWSWKRVAILAAMLVALIIALAVGLAVGLKKKPSSSLSSTPSTTTTTENTHPAGSDSSTSTQTSAPSSSPTSTLTPSAAPANFPVGSYSFVTFLDTVSTGCTANNSTWTCTPFTDYYTDPQKALTVLNWEITGTSGSYKISSNGEDGTFGTTFQNEKLQLLDEGKDAERYRFQITRSKTVNMTGSIGNEKGDFECDFGSTNLNGFLYTKMQRTYPDDTIAVSGASSNVWPYAVRVEQTVAGGENVPSCKSSDGDSVGLEAQDASTLCSCLYKNWTPAK</sequence>
<dbReference type="EMBL" id="JAPEUY010000014">
    <property type="protein sequence ID" value="KAJ4366355.1"/>
    <property type="molecule type" value="Genomic_DNA"/>
</dbReference>
<feature type="compositionally biased region" description="Polar residues" evidence="1">
    <location>
        <begin position="101"/>
        <end position="112"/>
    </location>
</feature>
<feature type="compositionally biased region" description="Low complexity" evidence="1">
    <location>
        <begin position="164"/>
        <end position="179"/>
    </location>
</feature>
<gene>
    <name evidence="3" type="ORF">N0V83_007991</name>
</gene>
<evidence type="ECO:0000256" key="1">
    <source>
        <dbReference type="SAM" id="MobiDB-lite"/>
    </source>
</evidence>
<evidence type="ECO:0000313" key="3">
    <source>
        <dbReference type="EMBL" id="KAJ4366355.1"/>
    </source>
</evidence>
<comment type="caution">
    <text evidence="3">The sequence shown here is derived from an EMBL/GenBank/DDBJ whole genome shotgun (WGS) entry which is preliminary data.</text>
</comment>
<feature type="compositionally biased region" description="Basic residues" evidence="1">
    <location>
        <begin position="1"/>
        <end position="10"/>
    </location>
</feature>
<dbReference type="AlphaFoldDB" id="A0A9W8Y5V7"/>
<evidence type="ECO:0008006" key="5">
    <source>
        <dbReference type="Google" id="ProtNLM"/>
    </source>
</evidence>
<evidence type="ECO:0000256" key="2">
    <source>
        <dbReference type="SAM" id="Phobius"/>
    </source>
</evidence>
<protein>
    <recommendedName>
        <fullName evidence="5">Tat pathway signal sequence</fullName>
    </recommendedName>
</protein>
<evidence type="ECO:0000313" key="4">
    <source>
        <dbReference type="Proteomes" id="UP001140560"/>
    </source>
</evidence>
<accession>A0A9W8Y5V7</accession>
<dbReference type="OrthoDB" id="5296155at2759"/>
<feature type="region of interest" description="Disordered" evidence="1">
    <location>
        <begin position="1"/>
        <end position="30"/>
    </location>
</feature>
<keyword evidence="2" id="KW-0812">Transmembrane</keyword>